<dbReference type="NCBIfam" id="NF001033">
    <property type="entry name" value="PRK00114.1"/>
    <property type="match status" value="1"/>
</dbReference>
<evidence type="ECO:0000256" key="1">
    <source>
        <dbReference type="ARBA" id="ARBA00022490"/>
    </source>
</evidence>
<comment type="PTM">
    <text evidence="6">Under oxidizing conditions two disulfide bonds are formed involving the reactive cysteines. Under reducing conditions zinc is bound to the reactive cysteines and the protein is inactive.</text>
</comment>
<dbReference type="RefSeq" id="WP_122628851.1">
    <property type="nucleotide sequence ID" value="NZ_UPPP01000083.1"/>
</dbReference>
<dbReference type="Gene3D" id="3.55.30.10">
    <property type="entry name" value="Hsp33 domain"/>
    <property type="match status" value="1"/>
</dbReference>
<dbReference type="GO" id="GO:0042026">
    <property type="term" value="P:protein refolding"/>
    <property type="evidence" value="ECO:0007669"/>
    <property type="project" value="TreeGrafter"/>
</dbReference>
<evidence type="ECO:0000256" key="4">
    <source>
        <dbReference type="ARBA" id="ARBA00023186"/>
    </source>
</evidence>
<dbReference type="PIRSF" id="PIRSF005261">
    <property type="entry name" value="Heat_shock_Hsp33"/>
    <property type="match status" value="1"/>
</dbReference>
<dbReference type="AlphaFoldDB" id="A0A498R9U3"/>
<proteinExistence type="inferred from homology"/>
<dbReference type="EMBL" id="UPPP01000083">
    <property type="protein sequence ID" value="VBB07929.1"/>
    <property type="molecule type" value="Genomic_DNA"/>
</dbReference>
<name>A0A498R9U3_9FIRM</name>
<dbReference type="SUPFAM" id="SSF64397">
    <property type="entry name" value="Hsp33 domain"/>
    <property type="match status" value="1"/>
</dbReference>
<reference evidence="7 8" key="1">
    <citation type="submission" date="2018-06" db="EMBL/GenBank/DDBJ databases">
        <authorList>
            <person name="Strepis N."/>
        </authorList>
    </citation>
    <scope>NUCLEOTIDE SEQUENCE [LARGE SCALE GENOMIC DNA]</scope>
    <source>
        <strain evidence="7">LUCI</strain>
    </source>
</reference>
<dbReference type="PANTHER" id="PTHR30111">
    <property type="entry name" value="33 KDA CHAPERONIN"/>
    <property type="match status" value="1"/>
</dbReference>
<keyword evidence="1 6" id="KW-0963">Cytoplasm</keyword>
<comment type="function">
    <text evidence="6">Redox regulated molecular chaperone. Protects both thermally unfolding and oxidatively damaged proteins from irreversible aggregation. Plays an important role in the bacterial defense system toward oxidative stress.</text>
</comment>
<sequence length="289" mass="30963">MRDHLIRATTPGIRAFAAVTTELVEEARRRHDCYPVASAALGRTMTAALMLAANLKTEETLTLRIEGDGPLGTVVTDANSRGAVRGYVKNPQIHLPLREGKLDVGKAVGSGTITLTRFTGLKQPFSGSAPLLTGEIGEDVANYLLLSEQTPSTVAVGVLVQPDLTVTAAGGLLVQAMPGADDKTVAAVEENLARLPAVSQLVTEGYDGAAMLEKVFAGLPVNLYDSYPLAFNCPCSKEKVENVLISLGKSELEDIILDGQAELICHFCNQKYIFERAELEDLLKRLDNK</sequence>
<dbReference type="Pfam" id="PF01430">
    <property type="entry name" value="HSP33"/>
    <property type="match status" value="1"/>
</dbReference>
<dbReference type="InterPro" id="IPR016153">
    <property type="entry name" value="Heat_shock_Hsp33_N"/>
</dbReference>
<dbReference type="GO" id="GO:0005737">
    <property type="term" value="C:cytoplasm"/>
    <property type="evidence" value="ECO:0007669"/>
    <property type="project" value="UniProtKB-SubCell"/>
</dbReference>
<dbReference type="CDD" id="cd00498">
    <property type="entry name" value="Hsp33"/>
    <property type="match status" value="1"/>
</dbReference>
<organism evidence="7 8">
    <name type="scientific">Lucifera butyrica</name>
    <dbReference type="NCBI Taxonomy" id="1351585"/>
    <lineage>
        <taxon>Bacteria</taxon>
        <taxon>Bacillati</taxon>
        <taxon>Bacillota</taxon>
        <taxon>Negativicutes</taxon>
        <taxon>Veillonellales</taxon>
        <taxon>Veillonellaceae</taxon>
        <taxon>Lucifera</taxon>
    </lineage>
</organism>
<dbReference type="Proteomes" id="UP000277811">
    <property type="component" value="Unassembled WGS sequence"/>
</dbReference>
<comment type="similarity">
    <text evidence="6">Belongs to the HSP33 family.</text>
</comment>
<dbReference type="SUPFAM" id="SSF118352">
    <property type="entry name" value="HSP33 redox switch-like"/>
    <property type="match status" value="1"/>
</dbReference>
<evidence type="ECO:0000256" key="2">
    <source>
        <dbReference type="ARBA" id="ARBA00022833"/>
    </source>
</evidence>
<protein>
    <recommendedName>
        <fullName evidence="6">33 kDa chaperonin</fullName>
    </recommendedName>
    <alternativeName>
        <fullName evidence="6">Heat shock protein 33 homolog</fullName>
        <shortName evidence="6">HSP33</shortName>
    </alternativeName>
</protein>
<keyword evidence="4 6" id="KW-0143">Chaperone</keyword>
<dbReference type="Gene3D" id="3.90.1280.10">
    <property type="entry name" value="HSP33 redox switch-like"/>
    <property type="match status" value="1"/>
</dbReference>
<dbReference type="OrthoDB" id="9776534at2"/>
<dbReference type="HAMAP" id="MF_00117">
    <property type="entry name" value="HslO"/>
    <property type="match status" value="1"/>
</dbReference>
<keyword evidence="3 6" id="KW-1015">Disulfide bond</keyword>
<dbReference type="GO" id="GO:0051082">
    <property type="term" value="F:unfolded protein binding"/>
    <property type="evidence" value="ECO:0007669"/>
    <property type="project" value="UniProtKB-UniRule"/>
</dbReference>
<feature type="disulfide bond" description="Redox-active" evidence="6">
    <location>
        <begin position="265"/>
        <end position="268"/>
    </location>
</feature>
<accession>A0A498R9U3</accession>
<evidence type="ECO:0000256" key="5">
    <source>
        <dbReference type="ARBA" id="ARBA00023284"/>
    </source>
</evidence>
<evidence type="ECO:0000256" key="6">
    <source>
        <dbReference type="HAMAP-Rule" id="MF_00117"/>
    </source>
</evidence>
<gene>
    <name evidence="6" type="primary">hslO</name>
    <name evidence="7" type="ORF">LUCI_3194</name>
</gene>
<keyword evidence="8" id="KW-1185">Reference proteome</keyword>
<evidence type="ECO:0000313" key="7">
    <source>
        <dbReference type="EMBL" id="VBB07929.1"/>
    </source>
</evidence>
<dbReference type="GO" id="GO:0044183">
    <property type="term" value="F:protein folding chaperone"/>
    <property type="evidence" value="ECO:0007669"/>
    <property type="project" value="TreeGrafter"/>
</dbReference>
<keyword evidence="5 6" id="KW-0676">Redox-active center</keyword>
<keyword evidence="7" id="KW-0346">Stress response</keyword>
<dbReference type="InterPro" id="IPR000397">
    <property type="entry name" value="Heat_shock_Hsp33"/>
</dbReference>
<keyword evidence="2 6" id="KW-0862">Zinc</keyword>
<evidence type="ECO:0000313" key="8">
    <source>
        <dbReference type="Proteomes" id="UP000277811"/>
    </source>
</evidence>
<evidence type="ECO:0000256" key="3">
    <source>
        <dbReference type="ARBA" id="ARBA00023157"/>
    </source>
</evidence>
<dbReference type="InterPro" id="IPR016154">
    <property type="entry name" value="Heat_shock_Hsp33_C"/>
</dbReference>
<feature type="disulfide bond" description="Redox-active" evidence="6">
    <location>
        <begin position="233"/>
        <end position="235"/>
    </location>
</feature>
<dbReference type="PANTHER" id="PTHR30111:SF1">
    <property type="entry name" value="33 KDA CHAPERONIN"/>
    <property type="match status" value="1"/>
</dbReference>
<comment type="subcellular location">
    <subcellularLocation>
        <location evidence="6">Cytoplasm</location>
    </subcellularLocation>
</comment>